<dbReference type="Pfam" id="PF00462">
    <property type="entry name" value="Glutaredoxin"/>
    <property type="match status" value="1"/>
</dbReference>
<dbReference type="Gene3D" id="3.40.30.10">
    <property type="entry name" value="Glutaredoxin"/>
    <property type="match status" value="1"/>
</dbReference>
<feature type="domain" description="Glutaredoxin" evidence="1">
    <location>
        <begin position="5"/>
        <end position="60"/>
    </location>
</feature>
<gene>
    <name evidence="2" type="ORF">SAMN05216243_1833</name>
</gene>
<dbReference type="OrthoDB" id="9795531at2"/>
<evidence type="ECO:0000313" key="3">
    <source>
        <dbReference type="Proteomes" id="UP000198694"/>
    </source>
</evidence>
<accession>A0A1G8YU69</accession>
<sequence length="82" mass="9250">MERKVVIYSQETCSPCQAEKEWLKNNNVQFEDRDIRTHSQYMDEVVALGASATPVTVITEEGGSEEIVMGFDKERLSVLLGI</sequence>
<dbReference type="PROSITE" id="PS51354">
    <property type="entry name" value="GLUTAREDOXIN_2"/>
    <property type="match status" value="1"/>
</dbReference>
<dbReference type="CDD" id="cd02976">
    <property type="entry name" value="NrdH"/>
    <property type="match status" value="1"/>
</dbReference>
<organism evidence="2 3">
    <name type="scientific">Sediminibacillus albus</name>
    <dbReference type="NCBI Taxonomy" id="407036"/>
    <lineage>
        <taxon>Bacteria</taxon>
        <taxon>Bacillati</taxon>
        <taxon>Bacillota</taxon>
        <taxon>Bacilli</taxon>
        <taxon>Bacillales</taxon>
        <taxon>Bacillaceae</taxon>
        <taxon>Sediminibacillus</taxon>
    </lineage>
</organism>
<dbReference type="Proteomes" id="UP000198694">
    <property type="component" value="Unassembled WGS sequence"/>
</dbReference>
<dbReference type="EMBL" id="FNFL01000002">
    <property type="protein sequence ID" value="SDK06379.1"/>
    <property type="molecule type" value="Genomic_DNA"/>
</dbReference>
<dbReference type="AlphaFoldDB" id="A0A1G8YU69"/>
<proteinExistence type="predicted"/>
<evidence type="ECO:0000313" key="2">
    <source>
        <dbReference type="EMBL" id="SDK06379.1"/>
    </source>
</evidence>
<dbReference type="RefSeq" id="WP_093213251.1">
    <property type="nucleotide sequence ID" value="NZ_FNFL01000002.1"/>
</dbReference>
<reference evidence="2 3" key="1">
    <citation type="submission" date="2016-10" db="EMBL/GenBank/DDBJ databases">
        <authorList>
            <person name="de Groot N.N."/>
        </authorList>
    </citation>
    <scope>NUCLEOTIDE SEQUENCE [LARGE SCALE GENOMIC DNA]</scope>
    <source>
        <strain evidence="2 3">CGMCC 1.6502</strain>
    </source>
</reference>
<dbReference type="STRING" id="407036.SAMN05216243_1833"/>
<protein>
    <submittedName>
        <fullName evidence="2">Glutaredoxin</fullName>
    </submittedName>
</protein>
<keyword evidence="3" id="KW-1185">Reference proteome</keyword>
<dbReference type="InterPro" id="IPR002109">
    <property type="entry name" value="Glutaredoxin"/>
</dbReference>
<dbReference type="SUPFAM" id="SSF52833">
    <property type="entry name" value="Thioredoxin-like"/>
    <property type="match status" value="1"/>
</dbReference>
<dbReference type="InterPro" id="IPR036249">
    <property type="entry name" value="Thioredoxin-like_sf"/>
</dbReference>
<evidence type="ECO:0000259" key="1">
    <source>
        <dbReference type="Pfam" id="PF00462"/>
    </source>
</evidence>
<name>A0A1G8YU69_9BACI</name>